<evidence type="ECO:0000313" key="3">
    <source>
        <dbReference type="Proteomes" id="UP001154282"/>
    </source>
</evidence>
<keyword evidence="1" id="KW-1133">Transmembrane helix</keyword>
<dbReference type="EMBL" id="CAMGYJ010000010">
    <property type="protein sequence ID" value="CAI0551150.1"/>
    <property type="molecule type" value="Genomic_DNA"/>
</dbReference>
<keyword evidence="3" id="KW-1185">Reference proteome</keyword>
<proteinExistence type="predicted"/>
<keyword evidence="1" id="KW-0812">Transmembrane</keyword>
<feature type="transmembrane region" description="Helical" evidence="1">
    <location>
        <begin position="20"/>
        <end position="42"/>
    </location>
</feature>
<dbReference type="Proteomes" id="UP001154282">
    <property type="component" value="Unassembled WGS sequence"/>
</dbReference>
<feature type="transmembrane region" description="Helical" evidence="1">
    <location>
        <begin position="81"/>
        <end position="104"/>
    </location>
</feature>
<reference evidence="2" key="1">
    <citation type="submission" date="2022-08" db="EMBL/GenBank/DDBJ databases">
        <authorList>
            <person name="Gutierrez-Valencia J."/>
        </authorList>
    </citation>
    <scope>NUCLEOTIDE SEQUENCE</scope>
</reference>
<name>A0AAV0R1L0_9ROSI</name>
<gene>
    <name evidence="2" type="ORF">LITE_LOCUS45830</name>
</gene>
<feature type="transmembrane region" description="Helical" evidence="1">
    <location>
        <begin position="116"/>
        <end position="136"/>
    </location>
</feature>
<sequence>MFHYGLLIWFTIPATNRPDTPLMVLSAFAITAQCAITITLICKLKAKRQKLFIIMFWMVFASLDAVIVVVTFLYYETHHERQLFLGDALIVSSFLTLVTTVVDMRVLRRPEEVKELSVVNSILGFAGALFMMIYGIL</sequence>
<organism evidence="2 3">
    <name type="scientific">Linum tenue</name>
    <dbReference type="NCBI Taxonomy" id="586396"/>
    <lineage>
        <taxon>Eukaryota</taxon>
        <taxon>Viridiplantae</taxon>
        <taxon>Streptophyta</taxon>
        <taxon>Embryophyta</taxon>
        <taxon>Tracheophyta</taxon>
        <taxon>Spermatophyta</taxon>
        <taxon>Magnoliopsida</taxon>
        <taxon>eudicotyledons</taxon>
        <taxon>Gunneridae</taxon>
        <taxon>Pentapetalae</taxon>
        <taxon>rosids</taxon>
        <taxon>fabids</taxon>
        <taxon>Malpighiales</taxon>
        <taxon>Linaceae</taxon>
        <taxon>Linum</taxon>
    </lineage>
</organism>
<evidence type="ECO:0000313" key="2">
    <source>
        <dbReference type="EMBL" id="CAI0551150.1"/>
    </source>
</evidence>
<feature type="transmembrane region" description="Helical" evidence="1">
    <location>
        <begin position="54"/>
        <end position="75"/>
    </location>
</feature>
<accession>A0AAV0R1L0</accession>
<protein>
    <submittedName>
        <fullName evidence="2">Uncharacterized protein</fullName>
    </submittedName>
</protein>
<comment type="caution">
    <text evidence="2">The sequence shown here is derived from an EMBL/GenBank/DDBJ whole genome shotgun (WGS) entry which is preliminary data.</text>
</comment>
<evidence type="ECO:0000256" key="1">
    <source>
        <dbReference type="SAM" id="Phobius"/>
    </source>
</evidence>
<keyword evidence="1" id="KW-0472">Membrane</keyword>
<dbReference type="AlphaFoldDB" id="A0AAV0R1L0"/>